<proteinExistence type="predicted"/>
<comment type="caution">
    <text evidence="1">The sequence shown here is derived from an EMBL/GenBank/DDBJ whole genome shotgun (WGS) entry which is preliminary data.</text>
</comment>
<organism evidence="1">
    <name type="scientific">marine sediment metagenome</name>
    <dbReference type="NCBI Taxonomy" id="412755"/>
    <lineage>
        <taxon>unclassified sequences</taxon>
        <taxon>metagenomes</taxon>
        <taxon>ecological metagenomes</taxon>
    </lineage>
</organism>
<gene>
    <name evidence="1" type="ORF">LCGC14_2181190</name>
</gene>
<name>A0A0F9DME4_9ZZZZ</name>
<dbReference type="AlphaFoldDB" id="A0A0F9DME4"/>
<reference evidence="1" key="1">
    <citation type="journal article" date="2015" name="Nature">
        <title>Complex archaea that bridge the gap between prokaryotes and eukaryotes.</title>
        <authorList>
            <person name="Spang A."/>
            <person name="Saw J.H."/>
            <person name="Jorgensen S.L."/>
            <person name="Zaremba-Niedzwiedzka K."/>
            <person name="Martijn J."/>
            <person name="Lind A.E."/>
            <person name="van Eijk R."/>
            <person name="Schleper C."/>
            <person name="Guy L."/>
            <person name="Ettema T.J."/>
        </authorList>
    </citation>
    <scope>NUCLEOTIDE SEQUENCE</scope>
</reference>
<dbReference type="EMBL" id="LAZR01028364">
    <property type="protein sequence ID" value="KKL62839.1"/>
    <property type="molecule type" value="Genomic_DNA"/>
</dbReference>
<protein>
    <submittedName>
        <fullName evidence="1">Uncharacterized protein</fullName>
    </submittedName>
</protein>
<sequence length="68" mass="7504">MSEVESPYTQAERLADRTYAAEADANRLAESLEAILIDLHSVLDAEDNCVSSTCIAARNALRLHQENK</sequence>
<accession>A0A0F9DME4</accession>
<evidence type="ECO:0000313" key="1">
    <source>
        <dbReference type="EMBL" id="KKL62839.1"/>
    </source>
</evidence>